<dbReference type="KEGG" id="gac:GACE_0212"/>
<dbReference type="eggNOG" id="arCOG10357">
    <property type="taxonomic scope" value="Archaea"/>
</dbReference>
<dbReference type="Proteomes" id="UP000030624">
    <property type="component" value="Chromosome"/>
</dbReference>
<dbReference type="STRING" id="565033.GACE_0212"/>
<organism evidence="1 2">
    <name type="scientific">Geoglobus acetivorans</name>
    <dbReference type="NCBI Taxonomy" id="565033"/>
    <lineage>
        <taxon>Archaea</taxon>
        <taxon>Methanobacteriati</taxon>
        <taxon>Methanobacteriota</taxon>
        <taxon>Archaeoglobi</taxon>
        <taxon>Archaeoglobales</taxon>
        <taxon>Archaeoglobaceae</taxon>
        <taxon>Geoglobus</taxon>
    </lineage>
</organism>
<dbReference type="GeneID" id="24796813"/>
<name>A0A0A7GB85_GEOAI</name>
<dbReference type="AlphaFoldDB" id="A0A0A7GB85"/>
<dbReference type="EMBL" id="CP009552">
    <property type="protein sequence ID" value="AIY89269.1"/>
    <property type="molecule type" value="Genomic_DNA"/>
</dbReference>
<evidence type="ECO:0000313" key="2">
    <source>
        <dbReference type="Proteomes" id="UP000030624"/>
    </source>
</evidence>
<dbReference type="RefSeq" id="WP_048090462.1">
    <property type="nucleotide sequence ID" value="NZ_CP009552.1"/>
</dbReference>
<dbReference type="HOGENOM" id="CLU_2629542_0_0_2"/>
<sequence>MNRYEDPCDGCELTVKVRVRRTETKIVIDIKNRKVNVLECNLLRNRCFDCVPFCEAIVAAKDFAFRRREPKAEVIVLNKN</sequence>
<proteinExistence type="predicted"/>
<evidence type="ECO:0000313" key="1">
    <source>
        <dbReference type="EMBL" id="AIY89269.1"/>
    </source>
</evidence>
<protein>
    <submittedName>
        <fullName evidence="1">Uncharacterized protein</fullName>
    </submittedName>
</protein>
<gene>
    <name evidence="1" type="ORF">GACE_0212</name>
</gene>
<accession>A0A0A7GB85</accession>
<reference evidence="1 2" key="1">
    <citation type="journal article" date="2015" name="Appl. Environ. Microbiol.">
        <title>The Geoglobus acetivorans genome: Fe(III) reduction, acetate utilization, autotrophic growth, and degradation of aromatic compounds in a hyperthermophilic archaeon.</title>
        <authorList>
            <person name="Mardanov A.V."/>
            <person name="Slododkina G.B."/>
            <person name="Slobodkin A.I."/>
            <person name="Beletsky A.V."/>
            <person name="Gavrilov S.N."/>
            <person name="Kublanov I.V."/>
            <person name="Bonch-Osmolovskaya E.A."/>
            <person name="Skryabin K.G."/>
            <person name="Ravin N.V."/>
        </authorList>
    </citation>
    <scope>NUCLEOTIDE SEQUENCE [LARGE SCALE GENOMIC DNA]</scope>
    <source>
        <strain evidence="1 2">SBH6</strain>
    </source>
</reference>